<protein>
    <recommendedName>
        <fullName evidence="1">Secretion system C-terminal sorting domain-containing protein</fullName>
    </recommendedName>
</protein>
<reference evidence="3" key="2">
    <citation type="submission" date="2011-02" db="EMBL/GenBank/DDBJ databases">
        <title>The complete genome of Pedobacter saltans DSM 12145.</title>
        <authorList>
            <consortium name="US DOE Joint Genome Institute (JGI-PGF)"/>
            <person name="Lucas S."/>
            <person name="Copeland A."/>
            <person name="Lapidus A."/>
            <person name="Bruce D."/>
            <person name="Goodwin L."/>
            <person name="Pitluck S."/>
            <person name="Kyrpides N."/>
            <person name="Mavromatis K."/>
            <person name="Pagani I."/>
            <person name="Ivanova N."/>
            <person name="Ovchinnikova G."/>
            <person name="Lu M."/>
            <person name="Detter J.C."/>
            <person name="Han C."/>
            <person name="Land M."/>
            <person name="Hauser L."/>
            <person name="Markowitz V."/>
            <person name="Cheng J.-F."/>
            <person name="Hugenholtz P."/>
            <person name="Woyke T."/>
            <person name="Wu D."/>
            <person name="Tindall B."/>
            <person name="Pomrenke H.G."/>
            <person name="Brambilla E."/>
            <person name="Klenk H.-P."/>
            <person name="Eisen J.A."/>
        </authorList>
    </citation>
    <scope>NUCLEOTIDE SEQUENCE [LARGE SCALE GENOMIC DNA]</scope>
    <source>
        <strain evidence="3">ATCC 51119 / DSM 12145 / JCM 21818 / LMG 10337 / NBRC 100064 / NCIMB 13643</strain>
    </source>
</reference>
<evidence type="ECO:0000259" key="1">
    <source>
        <dbReference type="Pfam" id="PF18962"/>
    </source>
</evidence>
<dbReference type="HOGENOM" id="CLU_389249_0_0_10"/>
<dbReference type="PANTHER" id="PTHR35580">
    <property type="entry name" value="CELL SURFACE GLYCOPROTEIN (S-LAYER PROTEIN)-LIKE PROTEIN"/>
    <property type="match status" value="1"/>
</dbReference>
<dbReference type="STRING" id="762903.Pedsa_0723"/>
<dbReference type="Proteomes" id="UP000000310">
    <property type="component" value="Chromosome"/>
</dbReference>
<dbReference type="InterPro" id="IPR026444">
    <property type="entry name" value="Secre_tail"/>
</dbReference>
<evidence type="ECO:0000313" key="3">
    <source>
        <dbReference type="Proteomes" id="UP000000310"/>
    </source>
</evidence>
<dbReference type="PANTHER" id="PTHR35580:SF1">
    <property type="entry name" value="PHYTASE-LIKE DOMAIN-CONTAINING PROTEIN"/>
    <property type="match status" value="1"/>
</dbReference>
<keyword evidence="3" id="KW-1185">Reference proteome</keyword>
<feature type="domain" description="Secretion system C-terminal sorting" evidence="1">
    <location>
        <begin position="637"/>
        <end position="705"/>
    </location>
</feature>
<sequence length="709" mass="74286">MAFLGITGVSLVANAQHWLGSISGPVPTLNGEYRGNHLAIDADGNTYTTGSYKSSTSTTNNTLSAYNNGQTGAGGTIAFTVTNQVIPAITNPSGTTTAKDNSLIAKTDANGEFKWMTGFGSSDKTGTNSTIQHTVTNSIAVSDVNVNSDGGAVYVGGYFYGNINSFSGSSASIPNITSSGGNDGIVMKLSKEGVYQWHKLVTGGTNAQAVTGVTTDSDGNLIAIGTYNGSATIDATTITNSNNNIFVAKFKPDGELLFVKSFNGATAWGVAADIDKSIYITGSFTSSVTFGSITLTGSGTTSYLARLDANGIPVWAKAIISTGQNVGHGVAVDYESDESNRGVYITGQVINDGTADVNFGGIDVSFTSDGASTASPYVAKFNVKTGNPVWAKVFKATGTSGSGYNVAVNTNKNVFVAGYSRNINIDGVDYTAVLSTATPPAITDDGFIVKLDSENGIVLERKFIATAGTDRVNGLAVNNTAVYANGMAGGPSGGTLGSPTVTQNFAGTGQDYAFRGGSWDIFILKWGSTSLPISLTEFKGSKTYLGNLLSWTTLSETDNQYFELERSADGINFSSIKRLTGSGTSTERINYSYLDTNPLAGINYYRLKQVDKNGTFSYSENIVAINTQLSIEGLKAYPNPGLGIVNIQLPSESDDADINVYNQAGKLVESYTNVSGSTHIVDISKQPTGVYYIQVVEKGKSKLSKYLKQ</sequence>
<dbReference type="NCBIfam" id="TIGR04183">
    <property type="entry name" value="Por_Secre_tail"/>
    <property type="match status" value="1"/>
</dbReference>
<organism evidence="2 3">
    <name type="scientific">Pseudopedobacter saltans (strain ATCC 51119 / DSM 12145 / JCM 21818 / CCUG 39354 / LMG 10337 / NBRC 100064 / NCIMB 13643)</name>
    <name type="common">Pedobacter saltans</name>
    <dbReference type="NCBI Taxonomy" id="762903"/>
    <lineage>
        <taxon>Bacteria</taxon>
        <taxon>Pseudomonadati</taxon>
        <taxon>Bacteroidota</taxon>
        <taxon>Sphingobacteriia</taxon>
        <taxon>Sphingobacteriales</taxon>
        <taxon>Sphingobacteriaceae</taxon>
        <taxon>Pseudopedobacter</taxon>
    </lineage>
</organism>
<dbReference type="SUPFAM" id="SSF63829">
    <property type="entry name" value="Calcium-dependent phosphotriesterase"/>
    <property type="match status" value="1"/>
</dbReference>
<dbReference type="Gene3D" id="2.60.120.380">
    <property type="match status" value="1"/>
</dbReference>
<proteinExistence type="predicted"/>
<dbReference type="InterPro" id="IPR052918">
    <property type="entry name" value="Motility_Chemotaxis_Reg"/>
</dbReference>
<dbReference type="Pfam" id="PF18962">
    <property type="entry name" value="Por_Secre_tail"/>
    <property type="match status" value="1"/>
</dbReference>
<dbReference type="eggNOG" id="COG1520">
    <property type="taxonomic scope" value="Bacteria"/>
</dbReference>
<dbReference type="eggNOG" id="COG3391">
    <property type="taxonomic scope" value="Bacteria"/>
</dbReference>
<accession>F0S8L5</accession>
<evidence type="ECO:0000313" key="2">
    <source>
        <dbReference type="EMBL" id="ADY51299.1"/>
    </source>
</evidence>
<dbReference type="AlphaFoldDB" id="F0S8L5"/>
<dbReference type="EMBL" id="CP002545">
    <property type="protein sequence ID" value="ADY51299.1"/>
    <property type="molecule type" value="Genomic_DNA"/>
</dbReference>
<dbReference type="KEGG" id="psn:Pedsa_0723"/>
<name>F0S8L5_PSESL</name>
<reference evidence="2 3" key="1">
    <citation type="journal article" date="2011" name="Stand. Genomic Sci.">
        <title>Complete genome sequence of the gliding, heparinolytic Pedobacter saltans type strain (113).</title>
        <authorList>
            <person name="Liolios K."/>
            <person name="Sikorski J."/>
            <person name="Lu M."/>
            <person name="Nolan M."/>
            <person name="Lapidus A."/>
            <person name="Lucas S."/>
            <person name="Hammon N."/>
            <person name="Deshpande S."/>
            <person name="Cheng J.F."/>
            <person name="Tapia R."/>
            <person name="Han C."/>
            <person name="Goodwin L."/>
            <person name="Pitluck S."/>
            <person name="Huntemann M."/>
            <person name="Ivanova N."/>
            <person name="Pagani I."/>
            <person name="Mavromatis K."/>
            <person name="Ovchinikova G."/>
            <person name="Pati A."/>
            <person name="Chen A."/>
            <person name="Palaniappan K."/>
            <person name="Land M."/>
            <person name="Hauser L."/>
            <person name="Brambilla E.M."/>
            <person name="Kotsyurbenko O."/>
            <person name="Rohde M."/>
            <person name="Tindall B.J."/>
            <person name="Abt B."/>
            <person name="Goker M."/>
            <person name="Detter J.C."/>
            <person name="Woyke T."/>
            <person name="Bristow J."/>
            <person name="Eisen J.A."/>
            <person name="Markowitz V."/>
            <person name="Hugenholtz P."/>
            <person name="Klenk H.P."/>
            <person name="Kyrpides N.C."/>
        </authorList>
    </citation>
    <scope>NUCLEOTIDE SEQUENCE [LARGE SCALE GENOMIC DNA]</scope>
    <source>
        <strain evidence="3">ATCC 51119 / DSM 12145 / JCM 21818 / LMG 10337 / NBRC 100064 / NCIMB 13643</strain>
    </source>
</reference>
<gene>
    <name evidence="2" type="ordered locus">Pedsa_0723</name>
</gene>